<gene>
    <name evidence="2" type="ORF">SAMN05660462_00596</name>
</gene>
<evidence type="ECO:0000313" key="3">
    <source>
        <dbReference type="Proteomes" id="UP000198625"/>
    </source>
</evidence>
<organism evidence="2 3">
    <name type="scientific">Proteiniborus ethanoligenes</name>
    <dbReference type="NCBI Taxonomy" id="415015"/>
    <lineage>
        <taxon>Bacteria</taxon>
        <taxon>Bacillati</taxon>
        <taxon>Bacillota</taxon>
        <taxon>Clostridia</taxon>
        <taxon>Eubacteriales</taxon>
        <taxon>Proteiniborus</taxon>
    </lineage>
</organism>
<dbReference type="EMBL" id="FNQE01000004">
    <property type="protein sequence ID" value="SDY66610.1"/>
    <property type="molecule type" value="Genomic_DNA"/>
</dbReference>
<reference evidence="3" key="1">
    <citation type="submission" date="2016-10" db="EMBL/GenBank/DDBJ databases">
        <authorList>
            <person name="Varghese N."/>
            <person name="Submissions S."/>
        </authorList>
    </citation>
    <scope>NUCLEOTIDE SEQUENCE [LARGE SCALE GENOMIC DNA]</scope>
    <source>
        <strain evidence="3">DSM 21650</strain>
    </source>
</reference>
<dbReference type="RefSeq" id="WP_091727000.1">
    <property type="nucleotide sequence ID" value="NZ_FNQE01000004.1"/>
</dbReference>
<keyword evidence="2" id="KW-0808">Transferase</keyword>
<evidence type="ECO:0000313" key="2">
    <source>
        <dbReference type="EMBL" id="SDY66610.1"/>
    </source>
</evidence>
<dbReference type="SUPFAM" id="SSF55729">
    <property type="entry name" value="Acyl-CoA N-acyltransferases (Nat)"/>
    <property type="match status" value="1"/>
</dbReference>
<dbReference type="Gene3D" id="3.40.630.30">
    <property type="match status" value="1"/>
</dbReference>
<dbReference type="Proteomes" id="UP000198625">
    <property type="component" value="Unassembled WGS sequence"/>
</dbReference>
<evidence type="ECO:0000259" key="1">
    <source>
        <dbReference type="PROSITE" id="PS51186"/>
    </source>
</evidence>
<feature type="domain" description="N-acetyltransferase" evidence="1">
    <location>
        <begin position="105"/>
        <end position="258"/>
    </location>
</feature>
<keyword evidence="3" id="KW-1185">Reference proteome</keyword>
<dbReference type="OrthoDB" id="9794566at2"/>
<dbReference type="Pfam" id="PF00583">
    <property type="entry name" value="Acetyltransf_1"/>
    <property type="match status" value="1"/>
</dbReference>
<dbReference type="PROSITE" id="PS51186">
    <property type="entry name" value="GNAT"/>
    <property type="match status" value="1"/>
</dbReference>
<accession>A0A1H3LQL2</accession>
<dbReference type="InterPro" id="IPR016181">
    <property type="entry name" value="Acyl_CoA_acyltransferase"/>
</dbReference>
<dbReference type="InterPro" id="IPR000182">
    <property type="entry name" value="GNAT_dom"/>
</dbReference>
<name>A0A1H3LQL2_9FIRM</name>
<dbReference type="GO" id="GO:0016747">
    <property type="term" value="F:acyltransferase activity, transferring groups other than amino-acyl groups"/>
    <property type="evidence" value="ECO:0007669"/>
    <property type="project" value="InterPro"/>
</dbReference>
<sequence>MNRTNNFFFVEEDYFNTQHFGIRMGNVKTKTNFISESKENLIRNFDEMVSKSKEEGYKHLTFKVGTNQKEIIKCAMNEGMEIADTLVRYVFDFSKSTLPQIYHKCSLKDCTKDDINALKEISRNSFKIDRFHSDDNLPNELCDLYYDKWIENSYNGYADKVIVAHYNNEAVGFTTGRLDLVEGYGQLVLSAVSDKYRGIGVYTSMIYHGVEWLMKNRNEAMRGVIVGTQIDNIAVQKSWIKLGFTIFDSQYVFQKYFG</sequence>
<proteinExistence type="predicted"/>
<dbReference type="STRING" id="415015.SAMN05660462_00596"/>
<dbReference type="AlphaFoldDB" id="A0A1H3LQL2"/>
<protein>
    <submittedName>
        <fullName evidence="2">Acetyltransferase (GNAT) family protein</fullName>
    </submittedName>
</protein>